<accession>A0ABS8V3V3</accession>
<dbReference type="Proteomes" id="UP000823775">
    <property type="component" value="Unassembled WGS sequence"/>
</dbReference>
<organism evidence="1 2">
    <name type="scientific">Datura stramonium</name>
    <name type="common">Jimsonweed</name>
    <name type="synonym">Common thornapple</name>
    <dbReference type="NCBI Taxonomy" id="4076"/>
    <lineage>
        <taxon>Eukaryota</taxon>
        <taxon>Viridiplantae</taxon>
        <taxon>Streptophyta</taxon>
        <taxon>Embryophyta</taxon>
        <taxon>Tracheophyta</taxon>
        <taxon>Spermatophyta</taxon>
        <taxon>Magnoliopsida</taxon>
        <taxon>eudicotyledons</taxon>
        <taxon>Gunneridae</taxon>
        <taxon>Pentapetalae</taxon>
        <taxon>asterids</taxon>
        <taxon>lamiids</taxon>
        <taxon>Solanales</taxon>
        <taxon>Solanaceae</taxon>
        <taxon>Solanoideae</taxon>
        <taxon>Datureae</taxon>
        <taxon>Datura</taxon>
    </lineage>
</organism>
<feature type="non-terminal residue" evidence="1">
    <location>
        <position position="1"/>
    </location>
</feature>
<dbReference type="EMBL" id="JACEIK010003446">
    <property type="protein sequence ID" value="MCD9641733.1"/>
    <property type="molecule type" value="Genomic_DNA"/>
</dbReference>
<gene>
    <name evidence="1" type="ORF">HAX54_028159</name>
</gene>
<evidence type="ECO:0000313" key="2">
    <source>
        <dbReference type="Proteomes" id="UP000823775"/>
    </source>
</evidence>
<proteinExistence type="predicted"/>
<comment type="caution">
    <text evidence="1">The sequence shown here is derived from an EMBL/GenBank/DDBJ whole genome shotgun (WGS) entry which is preliminary data.</text>
</comment>
<sequence>ADIAKVMGVSLTRIRTSELQSLRVRVVLGSHPTRKSLVVLAGRAIQVNAGAGYEVVTTVETLDT</sequence>
<reference evidence="1 2" key="1">
    <citation type="journal article" date="2021" name="BMC Genomics">
        <title>Datura genome reveals duplications of psychoactive alkaloid biosynthetic genes and high mutation rate following tissue culture.</title>
        <authorList>
            <person name="Rajewski A."/>
            <person name="Carter-House D."/>
            <person name="Stajich J."/>
            <person name="Litt A."/>
        </authorList>
    </citation>
    <scope>NUCLEOTIDE SEQUENCE [LARGE SCALE GENOMIC DNA]</scope>
    <source>
        <strain evidence="1">AR-01</strain>
    </source>
</reference>
<protein>
    <submittedName>
        <fullName evidence="1">Uncharacterized protein</fullName>
    </submittedName>
</protein>
<name>A0ABS8V3V3_DATST</name>
<keyword evidence="2" id="KW-1185">Reference proteome</keyword>
<evidence type="ECO:0000313" key="1">
    <source>
        <dbReference type="EMBL" id="MCD9641733.1"/>
    </source>
</evidence>